<comment type="caution">
    <text evidence="2">The sequence shown here is derived from an EMBL/GenBank/DDBJ whole genome shotgun (WGS) entry which is preliminary data.</text>
</comment>
<reference evidence="2" key="1">
    <citation type="submission" date="2012-10" db="EMBL/GenBank/DDBJ databases">
        <authorList>
            <person name="Strain E.A."/>
            <person name="Brown E."/>
            <person name="Allard M.W."/>
            <person name="Gonzalez-Escalona N."/>
            <person name="Timme R."/>
        </authorList>
    </citation>
    <scope>NUCLEOTIDE SEQUENCE [LARGE SCALE GENOMIC DNA]</scope>
    <source>
        <strain evidence="2">CFSAN001627</strain>
    </source>
</reference>
<dbReference type="EMBL" id="AMXI01000400">
    <property type="protein sequence ID" value="EKN42390.1"/>
    <property type="molecule type" value="Genomic_DNA"/>
</dbReference>
<evidence type="ECO:0000256" key="1">
    <source>
        <dbReference type="SAM" id="Phobius"/>
    </source>
</evidence>
<proteinExistence type="predicted"/>
<name>M1ZYH0_CLOBO</name>
<keyword evidence="1" id="KW-0812">Transmembrane</keyword>
<feature type="transmembrane region" description="Helical" evidence="1">
    <location>
        <begin position="65"/>
        <end position="86"/>
    </location>
</feature>
<keyword evidence="1" id="KW-0472">Membrane</keyword>
<gene>
    <name evidence="2" type="ORF">CFSAN001627_07090</name>
</gene>
<dbReference type="AlphaFoldDB" id="M1ZYH0"/>
<evidence type="ECO:0000313" key="2">
    <source>
        <dbReference type="EMBL" id="EKN42390.1"/>
    </source>
</evidence>
<protein>
    <submittedName>
        <fullName evidence="2">Uncharacterized protein</fullName>
    </submittedName>
</protein>
<sequence>MVATIILTVIEVVKQKRKKDNLPEADERIIHNIFRFFAYVSYIFLATLFVALAVFTLLGNESISILYLWIFFFSYIWIIGIGTLIIKRR</sequence>
<feature type="transmembrane region" description="Helical" evidence="1">
    <location>
        <begin position="36"/>
        <end position="59"/>
    </location>
</feature>
<organism evidence="2">
    <name type="scientific">Clostridium botulinum CFSAN001627</name>
    <dbReference type="NCBI Taxonomy" id="1232189"/>
    <lineage>
        <taxon>Bacteria</taxon>
        <taxon>Bacillati</taxon>
        <taxon>Bacillota</taxon>
        <taxon>Clostridia</taxon>
        <taxon>Eubacteriales</taxon>
        <taxon>Clostridiaceae</taxon>
        <taxon>Clostridium</taxon>
    </lineage>
</organism>
<keyword evidence="1" id="KW-1133">Transmembrane helix</keyword>
<accession>M1ZYH0</accession>
<dbReference type="Proteomes" id="UP000011944">
    <property type="component" value="Unassembled WGS sequence"/>
</dbReference>
<reference evidence="2" key="2">
    <citation type="submission" date="2013-03" db="EMBL/GenBank/DDBJ databases">
        <title>Diversity in Clostridium botulinum.</title>
        <authorList>
            <person name="Timme R.E."/>
            <person name="Allard M."/>
            <person name="Luo Y."/>
            <person name="Strain E."/>
            <person name="Gonzalez-Escalona N."/>
            <person name="Brown E."/>
        </authorList>
    </citation>
    <scope>NUCLEOTIDE SEQUENCE [LARGE SCALE GENOMIC DNA]</scope>
    <source>
        <strain evidence="2">CFSAN001627</strain>
    </source>
</reference>